<reference evidence="6" key="2">
    <citation type="journal article" date="2007" name="Science">
        <title>Draft genome sequence of the sexually transmitted pathogen Trichomonas vaginalis.</title>
        <authorList>
            <person name="Carlton J.M."/>
            <person name="Hirt R.P."/>
            <person name="Silva J.C."/>
            <person name="Delcher A.L."/>
            <person name="Schatz M."/>
            <person name="Zhao Q."/>
            <person name="Wortman J.R."/>
            <person name="Bidwell S.L."/>
            <person name="Alsmark U.C.M."/>
            <person name="Besteiro S."/>
            <person name="Sicheritz-Ponten T."/>
            <person name="Noel C.J."/>
            <person name="Dacks J.B."/>
            <person name="Foster P.G."/>
            <person name="Simillion C."/>
            <person name="Van de Peer Y."/>
            <person name="Miranda-Saavedra D."/>
            <person name="Barton G.J."/>
            <person name="Westrop G.D."/>
            <person name="Mueller S."/>
            <person name="Dessi D."/>
            <person name="Fiori P.L."/>
            <person name="Ren Q."/>
            <person name="Paulsen I."/>
            <person name="Zhang H."/>
            <person name="Bastida-Corcuera F.D."/>
            <person name="Simoes-Barbosa A."/>
            <person name="Brown M.T."/>
            <person name="Hayes R.D."/>
            <person name="Mukherjee M."/>
            <person name="Okumura C.Y."/>
            <person name="Schneider R."/>
            <person name="Smith A.J."/>
            <person name="Vanacova S."/>
            <person name="Villalvazo M."/>
            <person name="Haas B.J."/>
            <person name="Pertea M."/>
            <person name="Feldblyum T.V."/>
            <person name="Utterback T.R."/>
            <person name="Shu C.L."/>
            <person name="Osoegawa K."/>
            <person name="de Jong P.J."/>
            <person name="Hrdy I."/>
            <person name="Horvathova L."/>
            <person name="Zubacova Z."/>
            <person name="Dolezal P."/>
            <person name="Malik S.B."/>
            <person name="Logsdon J.M. Jr."/>
            <person name="Henze K."/>
            <person name="Gupta A."/>
            <person name="Wang C.C."/>
            <person name="Dunne R.L."/>
            <person name="Upcroft J.A."/>
            <person name="Upcroft P."/>
            <person name="White O."/>
            <person name="Salzberg S.L."/>
            <person name="Tang P."/>
            <person name="Chiu C.-H."/>
            <person name="Lee Y.-S."/>
            <person name="Embley T.M."/>
            <person name="Coombs G.H."/>
            <person name="Mottram J.C."/>
            <person name="Tachezy J."/>
            <person name="Fraser-Liggett C.M."/>
            <person name="Johnson P.J."/>
        </authorList>
    </citation>
    <scope>NUCLEOTIDE SEQUENCE [LARGE SCALE GENOMIC DNA]</scope>
    <source>
        <strain evidence="6">G3</strain>
    </source>
</reference>
<sequence length="309" mass="35477">MSRWQTGFMDYKEIFYVPPSEDKPIYTVIGTIFFVIAACSFIPETMEMIQQRTSYGLSFFFVWGNSWGQFLLVVNFLCLNYTEFLGFLGYSFKITYPFLLVFFELFCQWILFLPCPYLTFIYADREHTAEKTEKQQLLGKIHCIGLVILNILASVVLLVIWIAGGMHFGFTSKFMTAFGDVCGYISLVLEIFQYLPQYIETIKIRDNGSLSLVMLSIQGPANLVNGLYMAVIRHESPSTYLTIIFDGAAEMGLLLLCLFFKIYRYVKEEPVDYGHLSSILLTPIEALTTTKDRKKKDEDQAGEVKSHQV</sequence>
<dbReference type="PANTHER" id="PTHR16201:SF11">
    <property type="entry name" value="PQ-LOOP REPEAT-CONTAINING PROTEIN"/>
    <property type="match status" value="1"/>
</dbReference>
<evidence type="ECO:0000256" key="4">
    <source>
        <dbReference type="ARBA" id="ARBA00023136"/>
    </source>
</evidence>
<protein>
    <recommendedName>
        <fullName evidence="8">PQ loop repeat family protein</fullName>
    </recommendedName>
</protein>
<dbReference type="RefSeq" id="XP_001579248.1">
    <property type="nucleotide sequence ID" value="XM_001579198.1"/>
</dbReference>
<feature type="transmembrane region" description="Helical" evidence="5">
    <location>
        <begin position="240"/>
        <end position="260"/>
    </location>
</feature>
<dbReference type="GO" id="GO:0016020">
    <property type="term" value="C:membrane"/>
    <property type="evidence" value="ECO:0000318"/>
    <property type="project" value="GO_Central"/>
</dbReference>
<feature type="transmembrane region" description="Helical" evidence="5">
    <location>
        <begin position="174"/>
        <end position="195"/>
    </location>
</feature>
<reference evidence="6" key="1">
    <citation type="submission" date="2006-10" db="EMBL/GenBank/DDBJ databases">
        <authorList>
            <person name="Amadeo P."/>
            <person name="Zhao Q."/>
            <person name="Wortman J."/>
            <person name="Fraser-Liggett C."/>
            <person name="Carlton J."/>
        </authorList>
    </citation>
    <scope>NUCLEOTIDE SEQUENCE</scope>
    <source>
        <strain evidence="6">G3</strain>
    </source>
</reference>
<dbReference type="OrthoDB" id="19344at2759"/>
<evidence type="ECO:0000313" key="6">
    <source>
        <dbReference type="EMBL" id="EAY18262.1"/>
    </source>
</evidence>
<keyword evidence="7" id="KW-1185">Reference proteome</keyword>
<accession>A2DMP1</accession>
<dbReference type="Proteomes" id="UP000001542">
    <property type="component" value="Unassembled WGS sequence"/>
</dbReference>
<dbReference type="InterPro" id="IPR051415">
    <property type="entry name" value="LAAT-1"/>
</dbReference>
<dbReference type="Pfam" id="PF04193">
    <property type="entry name" value="PQ-loop"/>
    <property type="match status" value="1"/>
</dbReference>
<keyword evidence="2 5" id="KW-0812">Transmembrane</keyword>
<feature type="transmembrane region" description="Helical" evidence="5">
    <location>
        <begin position="94"/>
        <end position="120"/>
    </location>
</feature>
<evidence type="ECO:0008006" key="8">
    <source>
        <dbReference type="Google" id="ProtNLM"/>
    </source>
</evidence>
<dbReference type="VEuPathDB" id="TrichDB:TVAG_253740"/>
<dbReference type="EMBL" id="DS113220">
    <property type="protein sequence ID" value="EAY18262.1"/>
    <property type="molecule type" value="Genomic_DNA"/>
</dbReference>
<evidence type="ECO:0000256" key="1">
    <source>
        <dbReference type="ARBA" id="ARBA00004141"/>
    </source>
</evidence>
<evidence type="ECO:0000256" key="3">
    <source>
        <dbReference type="ARBA" id="ARBA00022989"/>
    </source>
</evidence>
<keyword evidence="4 5" id="KW-0472">Membrane</keyword>
<feature type="transmembrane region" description="Helical" evidence="5">
    <location>
        <begin position="207"/>
        <end position="228"/>
    </location>
</feature>
<gene>
    <name evidence="6" type="ORF">TVAG_253740</name>
</gene>
<keyword evidence="3 5" id="KW-1133">Transmembrane helix</keyword>
<evidence type="ECO:0000256" key="2">
    <source>
        <dbReference type="ARBA" id="ARBA00022692"/>
    </source>
</evidence>
<dbReference type="InterPro" id="IPR006603">
    <property type="entry name" value="PQ-loop_rpt"/>
</dbReference>
<dbReference type="PANTHER" id="PTHR16201">
    <property type="entry name" value="SEVEN TRANSMEMBRANE PROTEIN 1-RELATED"/>
    <property type="match status" value="1"/>
</dbReference>
<dbReference type="eggNOG" id="ENOG502S3H5">
    <property type="taxonomic scope" value="Eukaryota"/>
</dbReference>
<comment type="subcellular location">
    <subcellularLocation>
        <location evidence="1">Membrane</location>
        <topology evidence="1">Multi-pass membrane protein</topology>
    </subcellularLocation>
</comment>
<organism evidence="6 7">
    <name type="scientific">Trichomonas vaginalis (strain ATCC PRA-98 / G3)</name>
    <dbReference type="NCBI Taxonomy" id="412133"/>
    <lineage>
        <taxon>Eukaryota</taxon>
        <taxon>Metamonada</taxon>
        <taxon>Parabasalia</taxon>
        <taxon>Trichomonadida</taxon>
        <taxon>Trichomonadidae</taxon>
        <taxon>Trichomonas</taxon>
    </lineage>
</organism>
<evidence type="ECO:0000256" key="5">
    <source>
        <dbReference type="SAM" id="Phobius"/>
    </source>
</evidence>
<dbReference type="Gene3D" id="1.20.1280.290">
    <property type="match status" value="1"/>
</dbReference>
<evidence type="ECO:0000313" key="7">
    <source>
        <dbReference type="Proteomes" id="UP000001542"/>
    </source>
</evidence>
<feature type="transmembrane region" description="Helical" evidence="5">
    <location>
        <begin position="55"/>
        <end position="82"/>
    </location>
</feature>
<dbReference type="VEuPathDB" id="TrichDB:TVAGG3_0059800"/>
<name>A2DMP1_TRIV3</name>
<dbReference type="InParanoid" id="A2DMP1"/>
<feature type="transmembrane region" description="Helical" evidence="5">
    <location>
        <begin position="25"/>
        <end position="43"/>
    </location>
</feature>
<proteinExistence type="predicted"/>
<dbReference type="KEGG" id="tva:5463772"/>
<dbReference type="AlphaFoldDB" id="A2DMP1"/>
<feature type="transmembrane region" description="Helical" evidence="5">
    <location>
        <begin position="141"/>
        <end position="162"/>
    </location>
</feature>